<protein>
    <recommendedName>
        <fullName evidence="3">4a-hydroxytetrahydrobiopterin dehydratase</fullName>
        <ecNumber evidence="3">4.2.1.96</ecNumber>
    </recommendedName>
    <alternativeName>
        <fullName evidence="5">4-alpha-hydroxy-tetrahydropterin dehydratase</fullName>
    </alternativeName>
</protein>
<dbReference type="EMBL" id="CAKOGP040000113">
    <property type="protein sequence ID" value="CAJ1930901.1"/>
    <property type="molecule type" value="Genomic_DNA"/>
</dbReference>
<dbReference type="GO" id="GO:0006729">
    <property type="term" value="P:tetrahydrobiopterin biosynthetic process"/>
    <property type="evidence" value="ECO:0007669"/>
    <property type="project" value="InterPro"/>
</dbReference>
<evidence type="ECO:0000256" key="2">
    <source>
        <dbReference type="ARBA" id="ARBA00006472"/>
    </source>
</evidence>
<dbReference type="Proteomes" id="UP001295423">
    <property type="component" value="Unassembled WGS sequence"/>
</dbReference>
<dbReference type="Gene3D" id="3.30.1360.20">
    <property type="entry name" value="Transcriptional coactivator/pterin dehydratase"/>
    <property type="match status" value="1"/>
</dbReference>
<dbReference type="EC" id="4.2.1.96" evidence="3"/>
<evidence type="ECO:0000256" key="1">
    <source>
        <dbReference type="ARBA" id="ARBA00001554"/>
    </source>
</evidence>
<dbReference type="InterPro" id="IPR036428">
    <property type="entry name" value="PCD_sf"/>
</dbReference>
<proteinExistence type="inferred from homology"/>
<dbReference type="AlphaFoldDB" id="A0AAD2FCA4"/>
<accession>A0AAD2FCA4</accession>
<dbReference type="InterPro" id="IPR001533">
    <property type="entry name" value="Pterin_deHydtase"/>
</dbReference>
<dbReference type="PANTHER" id="PTHR12599">
    <property type="entry name" value="PTERIN-4-ALPHA-CARBINOLAMINE DEHYDRATASE"/>
    <property type="match status" value="1"/>
</dbReference>
<gene>
    <name evidence="6" type="ORF">CYCCA115_LOCUS2143</name>
</gene>
<dbReference type="SUPFAM" id="SSF55248">
    <property type="entry name" value="PCD-like"/>
    <property type="match status" value="1"/>
</dbReference>
<organism evidence="6 7">
    <name type="scientific">Cylindrotheca closterium</name>
    <dbReference type="NCBI Taxonomy" id="2856"/>
    <lineage>
        <taxon>Eukaryota</taxon>
        <taxon>Sar</taxon>
        <taxon>Stramenopiles</taxon>
        <taxon>Ochrophyta</taxon>
        <taxon>Bacillariophyta</taxon>
        <taxon>Bacillariophyceae</taxon>
        <taxon>Bacillariophycidae</taxon>
        <taxon>Bacillariales</taxon>
        <taxon>Bacillariaceae</taxon>
        <taxon>Cylindrotheca</taxon>
    </lineage>
</organism>
<dbReference type="PANTHER" id="PTHR12599:SF0">
    <property type="entry name" value="PTERIN-4-ALPHA-CARBINOLAMINE DEHYDRATASE"/>
    <property type="match status" value="1"/>
</dbReference>
<evidence type="ECO:0000256" key="3">
    <source>
        <dbReference type="ARBA" id="ARBA00013252"/>
    </source>
</evidence>
<reference evidence="6" key="1">
    <citation type="submission" date="2023-08" db="EMBL/GenBank/DDBJ databases">
        <authorList>
            <person name="Audoor S."/>
            <person name="Bilcke G."/>
        </authorList>
    </citation>
    <scope>NUCLEOTIDE SEQUENCE</scope>
</reference>
<comment type="similarity">
    <text evidence="2">Belongs to the pterin-4-alpha-carbinolamine dehydratase family.</text>
</comment>
<evidence type="ECO:0000313" key="7">
    <source>
        <dbReference type="Proteomes" id="UP001295423"/>
    </source>
</evidence>
<evidence type="ECO:0000256" key="5">
    <source>
        <dbReference type="ARBA" id="ARBA00030497"/>
    </source>
</evidence>
<comment type="caution">
    <text evidence="6">The sequence shown here is derived from an EMBL/GenBank/DDBJ whole genome shotgun (WGS) entry which is preliminary data.</text>
</comment>
<sequence length="135" mass="15224">MQVCSRDALSQKKCGPCSGQVAALDIATTKAQLAELQEGWYLTHNDQRIRKDWKVRNFKVGMAFLQQVGDIAEEEGHHPDFHLEGYQYVAIEIWTHSIGGLSENDFILAAKIDQVPVELSKKQPKRKVEESINSS</sequence>
<evidence type="ECO:0000256" key="4">
    <source>
        <dbReference type="ARBA" id="ARBA00023239"/>
    </source>
</evidence>
<name>A0AAD2FCA4_9STRA</name>
<dbReference type="Pfam" id="PF01329">
    <property type="entry name" value="Pterin_4a"/>
    <property type="match status" value="1"/>
</dbReference>
<dbReference type="GO" id="GO:0008124">
    <property type="term" value="F:4-alpha-hydroxytetrahydrobiopterin dehydratase activity"/>
    <property type="evidence" value="ECO:0007669"/>
    <property type="project" value="UniProtKB-EC"/>
</dbReference>
<dbReference type="CDD" id="cd00913">
    <property type="entry name" value="PCD_DCoH_subfamily_a"/>
    <property type="match status" value="1"/>
</dbReference>
<evidence type="ECO:0000313" key="6">
    <source>
        <dbReference type="EMBL" id="CAJ1930901.1"/>
    </source>
</evidence>
<keyword evidence="4" id="KW-0456">Lyase</keyword>
<comment type="catalytic activity">
    <reaction evidence="1">
        <text>(4aS,6R)-4a-hydroxy-L-erythro-5,6,7,8-tetrahydrobiopterin = (6R)-L-erythro-6,7-dihydrobiopterin + H2O</text>
        <dbReference type="Rhea" id="RHEA:11920"/>
        <dbReference type="ChEBI" id="CHEBI:15377"/>
        <dbReference type="ChEBI" id="CHEBI:15642"/>
        <dbReference type="ChEBI" id="CHEBI:43120"/>
        <dbReference type="EC" id="4.2.1.96"/>
    </reaction>
</comment>
<keyword evidence="7" id="KW-1185">Reference proteome</keyword>